<feature type="region of interest" description="Disordered" evidence="1">
    <location>
        <begin position="35"/>
        <end position="96"/>
    </location>
</feature>
<dbReference type="RefSeq" id="WP_219760324.1">
    <property type="nucleotide sequence ID" value="NZ_JAHXRS010000024.1"/>
</dbReference>
<accession>A0ABS7A0Z4</accession>
<evidence type="ECO:0000313" key="2">
    <source>
        <dbReference type="EMBL" id="MBW6395813.1"/>
    </source>
</evidence>
<sequence>MTLPPDLPEDVRAQVEALAAKNPRFAEAVLAAWRAKREREAKEAKEGKAKEASPNASTEDSGPKTAAKAPREEEGYPSSPPSPAPAKEGPSRPALAETDWKEVRRFEWEDLLAKAEAELRRWGHWERLGPLAPMVRLLVAHAIRLGARQDPSREAHVFLAQWELAAMLGVSERTVERWLHDPRYERYRQAARMWIAWETWYTDGEALGKGHAVKGGTLWRVRVRPIFRLRPLKVLAPYLRFPWRDLKEDKAKGRTAKVLSAPHSMSGYKKTLLLGQGITLQGVVGAPLATLVQKQNPLLPLYPDTARNLRALLRAASIPGGREGRRKWAQDVAAAISAALGDAKSFRFWLRVVWLALKAVLFGGGEGALRVLARVVYMAQEAKEDGFARSPGAYAQGLLRREGYWELVAPFQAFKVGVVA</sequence>
<proteinExistence type="predicted"/>
<dbReference type="Proteomes" id="UP000724268">
    <property type="component" value="Unassembled WGS sequence"/>
</dbReference>
<name>A0ABS7A0Z4_9DEIN</name>
<organism evidence="2 3">
    <name type="scientific">Thermus brevis</name>
    <dbReference type="NCBI Taxonomy" id="2862456"/>
    <lineage>
        <taxon>Bacteria</taxon>
        <taxon>Thermotogati</taxon>
        <taxon>Deinococcota</taxon>
        <taxon>Deinococci</taxon>
        <taxon>Thermales</taxon>
        <taxon>Thermaceae</taxon>
        <taxon>Thermus</taxon>
    </lineage>
</organism>
<feature type="compositionally biased region" description="Basic and acidic residues" evidence="1">
    <location>
        <begin position="35"/>
        <end position="51"/>
    </location>
</feature>
<dbReference type="EMBL" id="JAHXRS010000024">
    <property type="protein sequence ID" value="MBW6395813.1"/>
    <property type="molecule type" value="Genomic_DNA"/>
</dbReference>
<protein>
    <submittedName>
        <fullName evidence="2">Uncharacterized protein</fullName>
    </submittedName>
</protein>
<evidence type="ECO:0000256" key="1">
    <source>
        <dbReference type="SAM" id="MobiDB-lite"/>
    </source>
</evidence>
<evidence type="ECO:0000313" key="3">
    <source>
        <dbReference type="Proteomes" id="UP000724268"/>
    </source>
</evidence>
<reference evidence="2 3" key="1">
    <citation type="submission" date="2021-07" db="EMBL/GenBank/DDBJ databases">
        <title>Thermus aquaticus gen. n. and sp. n., a nonsporulating extreme thermophile.</title>
        <authorList>
            <person name="Hu C.-J."/>
            <person name="Li W.-J."/>
            <person name="Xian W.-D."/>
        </authorList>
    </citation>
    <scope>NUCLEOTIDE SEQUENCE [LARGE SCALE GENOMIC DNA]</scope>
    <source>
        <strain evidence="2 3">SYSU G05001</strain>
    </source>
</reference>
<keyword evidence="3" id="KW-1185">Reference proteome</keyword>
<comment type="caution">
    <text evidence="2">The sequence shown here is derived from an EMBL/GenBank/DDBJ whole genome shotgun (WGS) entry which is preliminary data.</text>
</comment>
<gene>
    <name evidence="2" type="ORF">KZX47_11725</name>
</gene>